<name>A0ACC1RC12_9HYPO</name>
<comment type="caution">
    <text evidence="1">The sequence shown here is derived from an EMBL/GenBank/DDBJ whole genome shotgun (WGS) entry which is preliminary data.</text>
</comment>
<organism evidence="1 2">
    <name type="scientific">Fusarium decemcellulare</name>
    <dbReference type="NCBI Taxonomy" id="57161"/>
    <lineage>
        <taxon>Eukaryota</taxon>
        <taxon>Fungi</taxon>
        <taxon>Dikarya</taxon>
        <taxon>Ascomycota</taxon>
        <taxon>Pezizomycotina</taxon>
        <taxon>Sordariomycetes</taxon>
        <taxon>Hypocreomycetidae</taxon>
        <taxon>Hypocreales</taxon>
        <taxon>Nectriaceae</taxon>
        <taxon>Fusarium</taxon>
        <taxon>Fusarium decemcellulare species complex</taxon>
    </lineage>
</organism>
<sequence length="159" mass="17568">MSAKRAAAQSLLPKSYSPSWTPSKPITESKSTFVAHVAPVTSPSQAQQYVQSLIDSDKRIRNATHNITAWRIRGQDSTGPGFQHSDDDGESASGARLLQLMQAMDLWDAMVVVTRWYGGVQLGSKRFRLITEVARDAFVRAGMVESKEKESKSKGKKKK</sequence>
<protein>
    <submittedName>
        <fullName evidence="1">Uncharacterized protein</fullName>
    </submittedName>
</protein>
<proteinExistence type="predicted"/>
<dbReference type="Proteomes" id="UP001148629">
    <property type="component" value="Unassembled WGS sequence"/>
</dbReference>
<gene>
    <name evidence="1" type="ORF">NM208_g15797</name>
</gene>
<keyword evidence="2" id="KW-1185">Reference proteome</keyword>
<evidence type="ECO:0000313" key="2">
    <source>
        <dbReference type="Proteomes" id="UP001148629"/>
    </source>
</evidence>
<dbReference type="EMBL" id="JANRMS010004466">
    <property type="protein sequence ID" value="KAJ3508602.1"/>
    <property type="molecule type" value="Genomic_DNA"/>
</dbReference>
<evidence type="ECO:0000313" key="1">
    <source>
        <dbReference type="EMBL" id="KAJ3508602.1"/>
    </source>
</evidence>
<reference evidence="1" key="1">
    <citation type="submission" date="2022-08" db="EMBL/GenBank/DDBJ databases">
        <title>Genome Sequence of Fusarium decemcellulare.</title>
        <authorList>
            <person name="Buettner E."/>
        </authorList>
    </citation>
    <scope>NUCLEOTIDE SEQUENCE</scope>
    <source>
        <strain evidence="1">Babe19</strain>
    </source>
</reference>
<accession>A0ACC1RC12</accession>